<evidence type="ECO:0000313" key="2">
    <source>
        <dbReference type="Proteomes" id="UP001285263"/>
    </source>
</evidence>
<gene>
    <name evidence="1" type="ORF">SNE35_05240</name>
</gene>
<keyword evidence="2" id="KW-1185">Reference proteome</keyword>
<accession>A0ABU5DDR8</accession>
<reference evidence="1 2" key="1">
    <citation type="submission" date="2023-11" db="EMBL/GenBank/DDBJ databases">
        <title>Paucibacter sp. nov., isolated from fresh soil in Korea.</title>
        <authorList>
            <person name="Le N.T.T."/>
        </authorList>
    </citation>
    <scope>NUCLEOTIDE SEQUENCE [LARGE SCALE GENOMIC DNA]</scope>
    <source>
        <strain evidence="1 2">R3-3</strain>
    </source>
</reference>
<dbReference type="Proteomes" id="UP001285263">
    <property type="component" value="Unassembled WGS sequence"/>
</dbReference>
<evidence type="ECO:0008006" key="3">
    <source>
        <dbReference type="Google" id="ProtNLM"/>
    </source>
</evidence>
<sequence length="101" mass="11353">MNELLAAYRYLSNNFGQIQASKRCGCCNCMEVFPPEEIVGWLGLTMDNMNDPSAVEQQTAMCPYCGAEAVLADKSGLPINAVFLQRMNEAWFQRTLIRKPK</sequence>
<name>A0ABU5DDR8_9BURK</name>
<comment type="caution">
    <text evidence="1">The sequence shown here is derived from an EMBL/GenBank/DDBJ whole genome shotgun (WGS) entry which is preliminary data.</text>
</comment>
<protein>
    <recommendedName>
        <fullName evidence="3">Cytoplasmic protein</fullName>
    </recommendedName>
</protein>
<dbReference type="RefSeq" id="WP_320421809.1">
    <property type="nucleotide sequence ID" value="NZ_JAXCLA010000002.1"/>
</dbReference>
<proteinExistence type="predicted"/>
<organism evidence="1 2">
    <name type="scientific">Roseateles agri</name>
    <dbReference type="NCBI Taxonomy" id="3098619"/>
    <lineage>
        <taxon>Bacteria</taxon>
        <taxon>Pseudomonadati</taxon>
        <taxon>Pseudomonadota</taxon>
        <taxon>Betaproteobacteria</taxon>
        <taxon>Burkholderiales</taxon>
        <taxon>Sphaerotilaceae</taxon>
        <taxon>Roseateles</taxon>
    </lineage>
</organism>
<dbReference type="EMBL" id="JAXCLA010000002">
    <property type="protein sequence ID" value="MDY0743895.1"/>
    <property type="molecule type" value="Genomic_DNA"/>
</dbReference>
<evidence type="ECO:0000313" key="1">
    <source>
        <dbReference type="EMBL" id="MDY0743895.1"/>
    </source>
</evidence>